<dbReference type="OrthoDB" id="27092at2"/>
<gene>
    <name evidence="3" type="ORF">EJ913_13600</name>
</gene>
<dbReference type="InterPro" id="IPR050697">
    <property type="entry name" value="Adenylyl/Guanylyl_Cyclase_3/4"/>
</dbReference>
<dbReference type="GO" id="GO:0035556">
    <property type="term" value="P:intracellular signal transduction"/>
    <property type="evidence" value="ECO:0007669"/>
    <property type="project" value="InterPro"/>
</dbReference>
<dbReference type="GO" id="GO:0006171">
    <property type="term" value="P:cAMP biosynthetic process"/>
    <property type="evidence" value="ECO:0007669"/>
    <property type="project" value="TreeGrafter"/>
</dbReference>
<feature type="compositionally biased region" description="Polar residues" evidence="1">
    <location>
        <begin position="215"/>
        <end position="227"/>
    </location>
</feature>
<accession>A0A3S0WUW8</accession>
<dbReference type="AlphaFoldDB" id="A0A3S0WUW8"/>
<feature type="region of interest" description="Disordered" evidence="1">
    <location>
        <begin position="215"/>
        <end position="235"/>
    </location>
</feature>
<dbReference type="GO" id="GO:0004016">
    <property type="term" value="F:adenylate cyclase activity"/>
    <property type="evidence" value="ECO:0007669"/>
    <property type="project" value="UniProtKB-ARBA"/>
</dbReference>
<evidence type="ECO:0000256" key="1">
    <source>
        <dbReference type="SAM" id="MobiDB-lite"/>
    </source>
</evidence>
<dbReference type="PANTHER" id="PTHR43081">
    <property type="entry name" value="ADENYLATE CYCLASE, TERMINAL-DIFFERENTIATION SPECIFIC-RELATED"/>
    <property type="match status" value="1"/>
</dbReference>
<dbReference type="SUPFAM" id="SSF55073">
    <property type="entry name" value="Nucleotide cyclase"/>
    <property type="match status" value="1"/>
</dbReference>
<proteinExistence type="predicted"/>
<dbReference type="PANTHER" id="PTHR43081:SF19">
    <property type="entry name" value="PH-SENSITIVE ADENYLATE CYCLASE RV1264"/>
    <property type="match status" value="1"/>
</dbReference>
<reference evidence="3 4" key="1">
    <citation type="submission" date="2018-12" db="EMBL/GenBank/DDBJ databases">
        <authorList>
            <person name="Yang Y."/>
        </authorList>
    </citation>
    <scope>NUCLEOTIDE SEQUENCE [LARGE SCALE GENOMIC DNA]</scope>
    <source>
        <strain evidence="3 4">GSF71</strain>
    </source>
</reference>
<protein>
    <submittedName>
        <fullName evidence="3">Adenylate/guanylate cyclase domain-containing protein</fullName>
    </submittedName>
</protein>
<evidence type="ECO:0000313" key="4">
    <source>
        <dbReference type="Proteomes" id="UP000280346"/>
    </source>
</evidence>
<dbReference type="EMBL" id="RZIJ01000009">
    <property type="protein sequence ID" value="RUQ70792.1"/>
    <property type="molecule type" value="Genomic_DNA"/>
</dbReference>
<organism evidence="3 4">
    <name type="scientific">Azospirillum doebereinerae</name>
    <dbReference type="NCBI Taxonomy" id="92933"/>
    <lineage>
        <taxon>Bacteria</taxon>
        <taxon>Pseudomonadati</taxon>
        <taxon>Pseudomonadota</taxon>
        <taxon>Alphaproteobacteria</taxon>
        <taxon>Rhodospirillales</taxon>
        <taxon>Azospirillaceae</taxon>
        <taxon>Azospirillum</taxon>
    </lineage>
</organism>
<dbReference type="Pfam" id="PF00211">
    <property type="entry name" value="Guanylate_cyc"/>
    <property type="match status" value="1"/>
</dbReference>
<dbReference type="Gene3D" id="3.30.70.1230">
    <property type="entry name" value="Nucleotide cyclase"/>
    <property type="match status" value="1"/>
</dbReference>
<sequence>MSLSQAFRDPMSKVSGTIVFFDLVGSTIMKFAEPEISWLPKIGDFLDIISSEVKKEEGGEIIKYLGDGAMAFYHIDNATEAINASIRIQVKLALQRKNGENNNFCKIGISSGKIYSAKTPNDFVDYFGTVADKAQRLCSASEKNGIFIDEATRDECRPNKITSPLGSAKSREGRDYLSKEASLWLKGFSKPVQYFEIIWDEQGFGPNVDAISYTTSGGQLKSNNSEPSPKHDIENHDQIKSNINDRTKWMKGVISANKGQFGFINGADGNTYFFDGNTSIPDLHPENSKIFFHPLPPRPGKRYPIAGNVICIGSELNGTIINKNKERSFCFVSINGARQPNANVYVSLKDEEEVENGDFVSFEIAENQFGPYAKGILRDQ</sequence>
<dbReference type="CDD" id="cd07302">
    <property type="entry name" value="CHD"/>
    <property type="match status" value="1"/>
</dbReference>
<keyword evidence="4" id="KW-1185">Reference proteome</keyword>
<dbReference type="InterPro" id="IPR029787">
    <property type="entry name" value="Nucleotide_cyclase"/>
</dbReference>
<evidence type="ECO:0000313" key="3">
    <source>
        <dbReference type="EMBL" id="RUQ70792.1"/>
    </source>
</evidence>
<dbReference type="PROSITE" id="PS50125">
    <property type="entry name" value="GUANYLATE_CYCLASE_2"/>
    <property type="match status" value="1"/>
</dbReference>
<dbReference type="RefSeq" id="WP_126998674.1">
    <property type="nucleotide sequence ID" value="NZ_CP173191.1"/>
</dbReference>
<name>A0A3S0WUW8_9PROT</name>
<comment type="caution">
    <text evidence="3">The sequence shown here is derived from an EMBL/GenBank/DDBJ whole genome shotgun (WGS) entry which is preliminary data.</text>
</comment>
<evidence type="ECO:0000259" key="2">
    <source>
        <dbReference type="PROSITE" id="PS50125"/>
    </source>
</evidence>
<dbReference type="InterPro" id="IPR001054">
    <property type="entry name" value="A/G_cyclase"/>
</dbReference>
<feature type="domain" description="Guanylate cyclase" evidence="2">
    <location>
        <begin position="17"/>
        <end position="138"/>
    </location>
</feature>
<dbReference type="Proteomes" id="UP000280346">
    <property type="component" value="Unassembled WGS sequence"/>
</dbReference>